<sequence>MDDSLTSVTLSNGLHMPSVGLGTWQSPKDEVRVAVRAALDAGYRHIDTVYTDLNEDAIGEVLQEYIKSGKVKREELFIVTKLPMIHMEPTLVKGSIEMSLKKLQLDYVDLYLIHFPVQFAVNESH</sequence>
<dbReference type="InterPro" id="IPR036812">
    <property type="entry name" value="NAD(P)_OxRdtase_dom_sf"/>
</dbReference>
<reference evidence="2" key="1">
    <citation type="submission" date="2022-08" db="UniProtKB">
        <authorList>
            <consortium name="EnsemblMetazoa"/>
        </authorList>
    </citation>
    <scope>IDENTIFICATION</scope>
    <source>
        <strain evidence="2">05x7-T-G4-1.051#20</strain>
    </source>
</reference>
<dbReference type="InterPro" id="IPR020471">
    <property type="entry name" value="AKR"/>
</dbReference>
<feature type="domain" description="NADP-dependent oxidoreductase" evidence="1">
    <location>
        <begin position="19"/>
        <end position="116"/>
    </location>
</feature>
<keyword evidence="3" id="KW-1185">Reference proteome</keyword>
<dbReference type="Pfam" id="PF00248">
    <property type="entry name" value="Aldo_ket_red"/>
    <property type="match status" value="1"/>
</dbReference>
<accession>A0A8W8LTN2</accession>
<dbReference type="PRINTS" id="PR00069">
    <property type="entry name" value="ALDKETRDTASE"/>
</dbReference>
<dbReference type="EnsemblMetazoa" id="G29654.2">
    <property type="protein sequence ID" value="G29654.2:cds"/>
    <property type="gene ID" value="G29654"/>
</dbReference>
<dbReference type="SUPFAM" id="SSF51430">
    <property type="entry name" value="NAD(P)-linked oxidoreductase"/>
    <property type="match status" value="1"/>
</dbReference>
<name>A0A8W8LTN2_MAGGI</name>
<organism evidence="2 3">
    <name type="scientific">Magallana gigas</name>
    <name type="common">Pacific oyster</name>
    <name type="synonym">Crassostrea gigas</name>
    <dbReference type="NCBI Taxonomy" id="29159"/>
    <lineage>
        <taxon>Eukaryota</taxon>
        <taxon>Metazoa</taxon>
        <taxon>Spiralia</taxon>
        <taxon>Lophotrochozoa</taxon>
        <taxon>Mollusca</taxon>
        <taxon>Bivalvia</taxon>
        <taxon>Autobranchia</taxon>
        <taxon>Pteriomorphia</taxon>
        <taxon>Ostreida</taxon>
        <taxon>Ostreoidea</taxon>
        <taxon>Ostreidae</taxon>
        <taxon>Magallana</taxon>
    </lineage>
</organism>
<proteinExistence type="predicted"/>
<dbReference type="PANTHER" id="PTHR11732">
    <property type="entry name" value="ALDO/KETO REDUCTASE"/>
    <property type="match status" value="1"/>
</dbReference>
<dbReference type="Proteomes" id="UP000005408">
    <property type="component" value="Unassembled WGS sequence"/>
</dbReference>
<dbReference type="InterPro" id="IPR023210">
    <property type="entry name" value="NADP_OxRdtase_dom"/>
</dbReference>
<dbReference type="Gene3D" id="3.20.20.100">
    <property type="entry name" value="NADP-dependent oxidoreductase domain"/>
    <property type="match status" value="1"/>
</dbReference>
<dbReference type="GO" id="GO:0016491">
    <property type="term" value="F:oxidoreductase activity"/>
    <property type="evidence" value="ECO:0007669"/>
    <property type="project" value="InterPro"/>
</dbReference>
<evidence type="ECO:0000313" key="2">
    <source>
        <dbReference type="EnsemblMetazoa" id="G29654.2:cds"/>
    </source>
</evidence>
<protein>
    <recommendedName>
        <fullName evidence="1">NADP-dependent oxidoreductase domain-containing protein</fullName>
    </recommendedName>
</protein>
<evidence type="ECO:0000259" key="1">
    <source>
        <dbReference type="Pfam" id="PF00248"/>
    </source>
</evidence>
<dbReference type="AlphaFoldDB" id="A0A8W8LTN2"/>
<evidence type="ECO:0000313" key="3">
    <source>
        <dbReference type="Proteomes" id="UP000005408"/>
    </source>
</evidence>
<dbReference type="EnsemblMetazoa" id="G29654.1">
    <property type="protein sequence ID" value="G29654.1:cds"/>
    <property type="gene ID" value="G29654"/>
</dbReference>